<proteinExistence type="predicted"/>
<protein>
    <submittedName>
        <fullName evidence="2">Uncharacterized protein</fullName>
    </submittedName>
</protein>
<reference evidence="2" key="1">
    <citation type="submission" date="2021-10" db="EMBL/GenBank/DDBJ databases">
        <title>Melipona bicolor Genome sequencing and assembly.</title>
        <authorList>
            <person name="Araujo N.S."/>
            <person name="Arias M.C."/>
        </authorList>
    </citation>
    <scope>NUCLEOTIDE SEQUENCE</scope>
    <source>
        <strain evidence="2">USP_2M_L1-L4_2017</strain>
        <tissue evidence="2">Whole body</tissue>
    </source>
</reference>
<gene>
    <name evidence="2" type="ORF">K0M31_013931</name>
</gene>
<dbReference type="EMBL" id="JAHYIQ010000004">
    <property type="protein sequence ID" value="KAK1132548.1"/>
    <property type="molecule type" value="Genomic_DNA"/>
</dbReference>
<name>A0AA40G7J2_9HYME</name>
<feature type="region of interest" description="Disordered" evidence="1">
    <location>
        <begin position="1"/>
        <end position="42"/>
    </location>
</feature>
<keyword evidence="3" id="KW-1185">Reference proteome</keyword>
<comment type="caution">
    <text evidence="2">The sequence shown here is derived from an EMBL/GenBank/DDBJ whole genome shotgun (WGS) entry which is preliminary data.</text>
</comment>
<dbReference type="Proteomes" id="UP001177670">
    <property type="component" value="Unassembled WGS sequence"/>
</dbReference>
<accession>A0AA40G7J2</accession>
<evidence type="ECO:0000313" key="2">
    <source>
        <dbReference type="EMBL" id="KAK1132548.1"/>
    </source>
</evidence>
<evidence type="ECO:0000313" key="3">
    <source>
        <dbReference type="Proteomes" id="UP001177670"/>
    </source>
</evidence>
<dbReference type="AlphaFoldDB" id="A0AA40G7J2"/>
<organism evidence="2 3">
    <name type="scientific">Melipona bicolor</name>
    <dbReference type="NCBI Taxonomy" id="60889"/>
    <lineage>
        <taxon>Eukaryota</taxon>
        <taxon>Metazoa</taxon>
        <taxon>Ecdysozoa</taxon>
        <taxon>Arthropoda</taxon>
        <taxon>Hexapoda</taxon>
        <taxon>Insecta</taxon>
        <taxon>Pterygota</taxon>
        <taxon>Neoptera</taxon>
        <taxon>Endopterygota</taxon>
        <taxon>Hymenoptera</taxon>
        <taxon>Apocrita</taxon>
        <taxon>Aculeata</taxon>
        <taxon>Apoidea</taxon>
        <taxon>Anthophila</taxon>
        <taxon>Apidae</taxon>
        <taxon>Melipona</taxon>
    </lineage>
</organism>
<sequence>MPRDTFRRNSTGAWLTAGLPDVPRTAHSRAPVSSREVEKRRKDLSWWKNGERATGERKKKQGCVMQLARRKHSSGHNMKTLSDVSRKAHSNVLSLAGPSPGTEPWLSLLSAHCHVRTSGFQAATPHASLSFDSPSRKALSGWAELEGQGARSALRAGIPSGGCSGWCRTPLRW</sequence>
<evidence type="ECO:0000256" key="1">
    <source>
        <dbReference type="SAM" id="MobiDB-lite"/>
    </source>
</evidence>